<dbReference type="Proteomes" id="UP000451471">
    <property type="component" value="Unassembled WGS sequence"/>
</dbReference>
<feature type="transmembrane region" description="Helical" evidence="1">
    <location>
        <begin position="12"/>
        <end position="33"/>
    </location>
</feature>
<reference evidence="2 3" key="1">
    <citation type="submission" date="2019-12" db="EMBL/GenBank/DDBJ databases">
        <title>Halocatena pleomorpha gen. nov. sp. nov., an extremely halophilic archaeon of family Halobacteriaceae isolated from saltpan soil.</title>
        <authorList>
            <person name="Pal Y."/>
            <person name="Verma A."/>
            <person name="Krishnamurthi S."/>
            <person name="Kumar P."/>
        </authorList>
    </citation>
    <scope>NUCLEOTIDE SEQUENCE [LARGE SCALE GENOMIC DNA]</scope>
    <source>
        <strain evidence="2 3">JCM 16495</strain>
    </source>
</reference>
<keyword evidence="1" id="KW-0472">Membrane</keyword>
<accession>A0A6B0GDX5</accession>
<keyword evidence="3" id="KW-1185">Reference proteome</keyword>
<evidence type="ECO:0000313" key="2">
    <source>
        <dbReference type="EMBL" id="MWG33136.1"/>
    </source>
</evidence>
<organism evidence="2 3">
    <name type="scientific">Halomarina oriensis</name>
    <dbReference type="NCBI Taxonomy" id="671145"/>
    <lineage>
        <taxon>Archaea</taxon>
        <taxon>Methanobacteriati</taxon>
        <taxon>Methanobacteriota</taxon>
        <taxon>Stenosarchaea group</taxon>
        <taxon>Halobacteria</taxon>
        <taxon>Halobacteriales</taxon>
        <taxon>Natronomonadaceae</taxon>
        <taxon>Halomarina</taxon>
    </lineage>
</organism>
<proteinExistence type="predicted"/>
<sequence length="88" mass="9684">MSVVRYGVSRFLFFSGAWFIASGLIALFLPSLLEQSYSPWAAAVTLAVGTAAVFSGYHYHLENKAESTDHDDDLPLTAEAVAEKWDQK</sequence>
<dbReference type="RefSeq" id="WP_158202870.1">
    <property type="nucleotide sequence ID" value="NZ_WSZK01000004.1"/>
</dbReference>
<keyword evidence="1" id="KW-0812">Transmembrane</keyword>
<feature type="transmembrane region" description="Helical" evidence="1">
    <location>
        <begin position="39"/>
        <end position="57"/>
    </location>
</feature>
<evidence type="ECO:0000313" key="3">
    <source>
        <dbReference type="Proteomes" id="UP000451471"/>
    </source>
</evidence>
<comment type="caution">
    <text evidence="2">The sequence shown here is derived from an EMBL/GenBank/DDBJ whole genome shotgun (WGS) entry which is preliminary data.</text>
</comment>
<name>A0A6B0GDX5_9EURY</name>
<keyword evidence="1" id="KW-1133">Transmembrane helix</keyword>
<evidence type="ECO:0000256" key="1">
    <source>
        <dbReference type="SAM" id="Phobius"/>
    </source>
</evidence>
<protein>
    <submittedName>
        <fullName evidence="2">Uncharacterized protein</fullName>
    </submittedName>
</protein>
<gene>
    <name evidence="2" type="ORF">GQS65_01300</name>
</gene>
<dbReference type="AlphaFoldDB" id="A0A6B0GDX5"/>
<dbReference type="EMBL" id="WSZK01000004">
    <property type="protein sequence ID" value="MWG33136.1"/>
    <property type="molecule type" value="Genomic_DNA"/>
</dbReference>